<evidence type="ECO:0000313" key="3">
    <source>
        <dbReference type="Proteomes" id="UP001199054"/>
    </source>
</evidence>
<organism evidence="2 3">
    <name type="scientific">Streptomyces antimicrobicus</name>
    <dbReference type="NCBI Taxonomy" id="2883108"/>
    <lineage>
        <taxon>Bacteria</taxon>
        <taxon>Bacillati</taxon>
        <taxon>Actinomycetota</taxon>
        <taxon>Actinomycetes</taxon>
        <taxon>Kitasatosporales</taxon>
        <taxon>Streptomycetaceae</taxon>
        <taxon>Streptomyces</taxon>
    </lineage>
</organism>
<keyword evidence="3" id="KW-1185">Reference proteome</keyword>
<reference evidence="2 3" key="1">
    <citation type="submission" date="2021-10" db="EMBL/GenBank/DDBJ databases">
        <title>Streptomyces sp. strain SMC 277, a novel streptomycete isolated from soil.</title>
        <authorList>
            <person name="Chanama M."/>
        </authorList>
    </citation>
    <scope>NUCLEOTIDE SEQUENCE [LARGE SCALE GENOMIC DNA]</scope>
    <source>
        <strain evidence="2 3">SMC 277</strain>
    </source>
</reference>
<gene>
    <name evidence="2" type="ORF">LG632_21490</name>
</gene>
<evidence type="ECO:0000256" key="1">
    <source>
        <dbReference type="SAM" id="MobiDB-lite"/>
    </source>
</evidence>
<dbReference type="NCBIfam" id="NF033400">
    <property type="entry name" value="thiazolyl_B"/>
    <property type="match status" value="1"/>
</dbReference>
<feature type="compositionally biased region" description="Low complexity" evidence="1">
    <location>
        <begin position="40"/>
        <end position="53"/>
    </location>
</feature>
<dbReference type="RefSeq" id="WP_226729044.1">
    <property type="nucleotide sequence ID" value="NZ_JAJAUY010000097.1"/>
</dbReference>
<comment type="caution">
    <text evidence="2">The sequence shown here is derived from an EMBL/GenBank/DDBJ whole genome shotgun (WGS) entry which is preliminary data.</text>
</comment>
<name>A0ABS8BBD0_9ACTN</name>
<proteinExistence type="predicted"/>
<dbReference type="Pfam" id="PF19409">
    <property type="entry name" value="Thiopep_pre"/>
    <property type="match status" value="1"/>
</dbReference>
<dbReference type="Proteomes" id="UP001199054">
    <property type="component" value="Unassembled WGS sequence"/>
</dbReference>
<accession>A0ABS8BBD0</accession>
<dbReference type="EMBL" id="JAJAUY010000097">
    <property type="protein sequence ID" value="MCB5181941.1"/>
    <property type="molecule type" value="Genomic_DNA"/>
</dbReference>
<sequence length="62" mass="6364">MNHHITDTVTFDENDLDLGELTVTSMRDTVALPETGASNGGSSCSCGSSSCGGPRPPMPIPV</sequence>
<protein>
    <submittedName>
        <fullName evidence="2">Thiazolylpeptide-type bacteriocin</fullName>
    </submittedName>
</protein>
<feature type="region of interest" description="Disordered" evidence="1">
    <location>
        <begin position="32"/>
        <end position="62"/>
    </location>
</feature>
<evidence type="ECO:0000313" key="2">
    <source>
        <dbReference type="EMBL" id="MCB5181941.1"/>
    </source>
</evidence>